<reference evidence="2" key="1">
    <citation type="submission" date="2022-11" db="EMBL/GenBank/DDBJ databases">
        <authorList>
            <person name="Petersen C."/>
        </authorList>
    </citation>
    <scope>NUCLEOTIDE SEQUENCE</scope>
    <source>
        <strain evidence="2">IBT 34128</strain>
    </source>
</reference>
<evidence type="ECO:0008006" key="4">
    <source>
        <dbReference type="Google" id="ProtNLM"/>
    </source>
</evidence>
<feature type="region of interest" description="Disordered" evidence="1">
    <location>
        <begin position="754"/>
        <end position="812"/>
    </location>
</feature>
<feature type="compositionally biased region" description="Basic and acidic residues" evidence="1">
    <location>
        <begin position="803"/>
        <end position="812"/>
    </location>
</feature>
<keyword evidence="3" id="KW-1185">Reference proteome</keyword>
<dbReference type="PANTHER" id="PTHR39597">
    <property type="entry name" value="UBA DOMAIN-CONTAINING PROTEIN RUP1"/>
    <property type="match status" value="1"/>
</dbReference>
<dbReference type="AlphaFoldDB" id="A0A9W9KFU0"/>
<dbReference type="GO" id="GO:0005829">
    <property type="term" value="C:cytosol"/>
    <property type="evidence" value="ECO:0007669"/>
    <property type="project" value="TreeGrafter"/>
</dbReference>
<dbReference type="OrthoDB" id="4489171at2759"/>
<proteinExistence type="predicted"/>
<dbReference type="RefSeq" id="XP_056513891.1">
    <property type="nucleotide sequence ID" value="XM_056652824.1"/>
</dbReference>
<organism evidence="2 3">
    <name type="scientific">Penicillium alfredii</name>
    <dbReference type="NCBI Taxonomy" id="1506179"/>
    <lineage>
        <taxon>Eukaryota</taxon>
        <taxon>Fungi</taxon>
        <taxon>Dikarya</taxon>
        <taxon>Ascomycota</taxon>
        <taxon>Pezizomycotina</taxon>
        <taxon>Eurotiomycetes</taxon>
        <taxon>Eurotiomycetidae</taxon>
        <taxon>Eurotiales</taxon>
        <taxon>Aspergillaceae</taxon>
        <taxon>Penicillium</taxon>
    </lineage>
</organism>
<feature type="compositionally biased region" description="Low complexity" evidence="1">
    <location>
        <begin position="724"/>
        <end position="737"/>
    </location>
</feature>
<dbReference type="GO" id="GO:0005634">
    <property type="term" value="C:nucleus"/>
    <property type="evidence" value="ECO:0007669"/>
    <property type="project" value="TreeGrafter"/>
</dbReference>
<feature type="compositionally biased region" description="Low complexity" evidence="1">
    <location>
        <begin position="121"/>
        <end position="140"/>
    </location>
</feature>
<feature type="region of interest" description="Disordered" evidence="1">
    <location>
        <begin position="62"/>
        <end position="144"/>
    </location>
</feature>
<evidence type="ECO:0000256" key="1">
    <source>
        <dbReference type="SAM" id="MobiDB-lite"/>
    </source>
</evidence>
<reference evidence="2" key="2">
    <citation type="journal article" date="2023" name="IMA Fungus">
        <title>Comparative genomic study of the Penicillium genus elucidates a diverse pangenome and 15 lateral gene transfer events.</title>
        <authorList>
            <person name="Petersen C."/>
            <person name="Sorensen T."/>
            <person name="Nielsen M.R."/>
            <person name="Sondergaard T.E."/>
            <person name="Sorensen J.L."/>
            <person name="Fitzpatrick D.A."/>
            <person name="Frisvad J.C."/>
            <person name="Nielsen K.L."/>
        </authorList>
    </citation>
    <scope>NUCLEOTIDE SEQUENCE</scope>
    <source>
        <strain evidence="2">IBT 34128</strain>
    </source>
</reference>
<comment type="caution">
    <text evidence="2">The sequence shown here is derived from an EMBL/GenBank/DDBJ whole genome shotgun (WGS) entry which is preliminary data.</text>
</comment>
<name>A0A9W9KFU0_9EURO</name>
<feature type="region of interest" description="Disordered" evidence="1">
    <location>
        <begin position="713"/>
        <end position="739"/>
    </location>
</feature>
<dbReference type="Proteomes" id="UP001141434">
    <property type="component" value="Unassembled WGS sequence"/>
</dbReference>
<evidence type="ECO:0000313" key="3">
    <source>
        <dbReference type="Proteomes" id="UP001141434"/>
    </source>
</evidence>
<accession>A0A9W9KFU0</accession>
<dbReference type="GO" id="GO:0016579">
    <property type="term" value="P:protein deubiquitination"/>
    <property type="evidence" value="ECO:0007669"/>
    <property type="project" value="TreeGrafter"/>
</dbReference>
<feature type="compositionally biased region" description="Low complexity" evidence="1">
    <location>
        <begin position="769"/>
        <end position="789"/>
    </location>
</feature>
<sequence length="812" mass="89621">MASEPPEEAIANFVNFTSTTREQAISFLKVGGVSHVKGTTQLIYLYHQANNLDSQKAINAYFEDPTGPQTKPTEQYGETGAPSFDFGQQEIAPRVPATAPPSRPPSRANIHDTPQPIGPHSSTATATQGTTASSGQGLSLADREEQEIQQAVAMSLNQGLGQQETGVMTSSQPHFGKATRDHYDEGDWAMTLFNTTSQEVIISPDPEDRKRVDGESAFIRPTHNNLYLGGFLTILHEIPLAREALLLRNKVLFDYGHDPQWWNGQSINLPKIVTVHETKDGDSDWDDIIHETQRLMAFLDLTDRAFGSGDALSNLKSVSSTASDSEEIVARFLETWHGAAIRAEPENPLATTFLSHAYKKPLSDEYDEPLSRELFTLEPCVEPRHGQTLYDVLDTALWPDRFGEELDDVWLEHLSEVLVIKLDAPEQAKSVDVKVPAVFYPDRYLSSCRDRTRELRTKKLEVWEDVLGLERLIERYTTPRRPVGSLTIKALFEKAAVAVPLALSKNIANGIDTVSPEAASAEAERLANELKAVSSKVEAKLQELELGKQKAMETLRSYSKTLTEPSESPTEPPLHKYTLRGVCTEPHVTYILKRNHISTSSDAMDVDGAKTSDSDYQWWRISFSAEDGKTRQAEKLKAQGDGAATQDGDVVGYSARKVREIEVLRAAREEWRSVLLVYASEKAIGAHTEPAPSQLQGFVKKDNDAFTAEFEQNAASPGDKHQDSQQPQKQVSGKQQPIAHTGQQVNVFDYEVPGFEHEQGPGQEMTERAGSSLLGAGAAAHAPTSSASGIQSDWKTDDDEEMADHVENAKTH</sequence>
<dbReference type="PANTHER" id="PTHR39597:SF1">
    <property type="entry name" value="UBA DOMAIN-CONTAINING PROTEIN RUP1"/>
    <property type="match status" value="1"/>
</dbReference>
<gene>
    <name evidence="2" type="ORF">NUU61_002242</name>
</gene>
<evidence type="ECO:0000313" key="2">
    <source>
        <dbReference type="EMBL" id="KAJ5104895.1"/>
    </source>
</evidence>
<protein>
    <recommendedName>
        <fullName evidence="4">Ubiquitin interaction motif protein</fullName>
    </recommendedName>
</protein>
<dbReference type="GeneID" id="81391992"/>
<dbReference type="EMBL" id="JAPMSZ010000004">
    <property type="protein sequence ID" value="KAJ5104895.1"/>
    <property type="molecule type" value="Genomic_DNA"/>
</dbReference>
<dbReference type="InterPro" id="IPR055335">
    <property type="entry name" value="Ucp6/RUP1"/>
</dbReference>